<proteinExistence type="predicted"/>
<feature type="compositionally biased region" description="Polar residues" evidence="1">
    <location>
        <begin position="124"/>
        <end position="139"/>
    </location>
</feature>
<feature type="compositionally biased region" description="Polar residues" evidence="1">
    <location>
        <begin position="150"/>
        <end position="163"/>
    </location>
</feature>
<feature type="region of interest" description="Disordered" evidence="1">
    <location>
        <begin position="209"/>
        <end position="229"/>
    </location>
</feature>
<comment type="caution">
    <text evidence="2">The sequence shown here is derived from an EMBL/GenBank/DDBJ whole genome shotgun (WGS) entry which is preliminary data.</text>
</comment>
<organism evidence="2 3">
    <name type="scientific">Schizothecium vesticola</name>
    <dbReference type="NCBI Taxonomy" id="314040"/>
    <lineage>
        <taxon>Eukaryota</taxon>
        <taxon>Fungi</taxon>
        <taxon>Dikarya</taxon>
        <taxon>Ascomycota</taxon>
        <taxon>Pezizomycotina</taxon>
        <taxon>Sordariomycetes</taxon>
        <taxon>Sordariomycetidae</taxon>
        <taxon>Sordariales</taxon>
        <taxon>Schizotheciaceae</taxon>
        <taxon>Schizothecium</taxon>
    </lineage>
</organism>
<name>A0AA40K4N5_9PEZI</name>
<protein>
    <submittedName>
        <fullName evidence="2">Uncharacterized protein</fullName>
    </submittedName>
</protein>
<feature type="compositionally biased region" description="Basic and acidic residues" evidence="1">
    <location>
        <begin position="60"/>
        <end position="88"/>
    </location>
</feature>
<evidence type="ECO:0000313" key="3">
    <source>
        <dbReference type="Proteomes" id="UP001172155"/>
    </source>
</evidence>
<feature type="compositionally biased region" description="Basic and acidic residues" evidence="1">
    <location>
        <begin position="272"/>
        <end position="292"/>
    </location>
</feature>
<evidence type="ECO:0000313" key="2">
    <source>
        <dbReference type="EMBL" id="KAK0745786.1"/>
    </source>
</evidence>
<gene>
    <name evidence="2" type="ORF">B0T18DRAFT_437951</name>
</gene>
<dbReference type="AlphaFoldDB" id="A0AA40K4N5"/>
<keyword evidence="3" id="KW-1185">Reference proteome</keyword>
<feature type="region of interest" description="Disordered" evidence="1">
    <location>
        <begin position="18"/>
        <end position="173"/>
    </location>
</feature>
<reference evidence="2" key="1">
    <citation type="submission" date="2023-06" db="EMBL/GenBank/DDBJ databases">
        <title>Genome-scale phylogeny and comparative genomics of the fungal order Sordariales.</title>
        <authorList>
            <consortium name="Lawrence Berkeley National Laboratory"/>
            <person name="Hensen N."/>
            <person name="Bonometti L."/>
            <person name="Westerberg I."/>
            <person name="Brannstrom I.O."/>
            <person name="Guillou S."/>
            <person name="Cros-Aarteil S."/>
            <person name="Calhoun S."/>
            <person name="Haridas S."/>
            <person name="Kuo A."/>
            <person name="Mondo S."/>
            <person name="Pangilinan J."/>
            <person name="Riley R."/>
            <person name="LaButti K."/>
            <person name="Andreopoulos B."/>
            <person name="Lipzen A."/>
            <person name="Chen C."/>
            <person name="Yanf M."/>
            <person name="Daum C."/>
            <person name="Ng V."/>
            <person name="Clum A."/>
            <person name="Steindorff A."/>
            <person name="Ohm R."/>
            <person name="Martin F."/>
            <person name="Silar P."/>
            <person name="Natvig D."/>
            <person name="Lalanne C."/>
            <person name="Gautier V."/>
            <person name="Ament-velasquez S.L."/>
            <person name="Kruys A."/>
            <person name="Hutchinson M.I."/>
            <person name="Powell A.J."/>
            <person name="Barry K."/>
            <person name="Miller A.N."/>
            <person name="Grigoriev I.V."/>
            <person name="Debuchy R."/>
            <person name="Gladieux P."/>
            <person name="Thoren M.H."/>
            <person name="Johannesson H."/>
        </authorList>
    </citation>
    <scope>NUCLEOTIDE SEQUENCE</scope>
    <source>
        <strain evidence="2">SMH3187-1</strain>
    </source>
</reference>
<feature type="region of interest" description="Disordered" evidence="1">
    <location>
        <begin position="263"/>
        <end position="310"/>
    </location>
</feature>
<feature type="compositionally biased region" description="Low complexity" evidence="1">
    <location>
        <begin position="209"/>
        <end position="218"/>
    </location>
</feature>
<feature type="compositionally biased region" description="Polar residues" evidence="1">
    <location>
        <begin position="219"/>
        <end position="229"/>
    </location>
</feature>
<dbReference type="Proteomes" id="UP001172155">
    <property type="component" value="Unassembled WGS sequence"/>
</dbReference>
<sequence length="382" mass="42353">METQTRLRPLNLQPLWTQHESLGRYPRAGPQSARRSLYSPSVRSPTMPSALYPRSPGYDSMRRQERAMVESFDPRGRPVLYEPREHRSGRSLSPIVEQGWDRDRRRSSYALPRAPAPTPVTPHSPMQQTQTLASETRSILLSGLGGQPPAVSSNMASRRQSLPASFPAQRRGSDIDRQELQAWGHVFFGNGSEANCFVSAVALRRGSESSAGEEAASSPTTKTAEQNGRVTIRARVRPCALGKKPFILKREFDMDELRATVVEPVSSPAPGEPRRLSHEVDRPRPNAQDRRRSSAASGSDAEGPSRSSLSRNTVPIHLRYARAYLPVLAALIYSGHIKPRDIIDLPVPFPEVWAQTVAYVYTGQGDLTEPMKQNILYLGGKT</sequence>
<evidence type="ECO:0000256" key="1">
    <source>
        <dbReference type="SAM" id="MobiDB-lite"/>
    </source>
</evidence>
<dbReference type="EMBL" id="JAUKUD010000004">
    <property type="protein sequence ID" value="KAK0745786.1"/>
    <property type="molecule type" value="Genomic_DNA"/>
</dbReference>
<feature type="compositionally biased region" description="Polar residues" evidence="1">
    <location>
        <begin position="38"/>
        <end position="47"/>
    </location>
</feature>
<accession>A0AA40K4N5</accession>